<sequence>MLCDNPKCLCHPRPKKGFQKLELVIRGSKSEEKCRLDQPNAQLDVVFDLIGNIISLRETIEDPTVPKGSYSICLILDTKKMRFMNLKGLPNNSLLLSMRMQTWACAAEGRSKMLFKEKCQGFSANRFDSRLYNDFYMCRWSEQHLELLLPAERIVGWKTVALILKTFQRITPENWCHLVNLRRTPKVAGLDWREIERTIMPKKEDETSPSTTPDEEKEMHFLIEKKKAKKAAQKKALFIKC</sequence>
<evidence type="ECO:0000313" key="1">
    <source>
        <dbReference type="EMBL" id="KAL2801382.1"/>
    </source>
</evidence>
<name>A0ABR4GQN5_9EURO</name>
<protein>
    <submittedName>
        <fullName evidence="1">Uncharacterized protein</fullName>
    </submittedName>
</protein>
<comment type="caution">
    <text evidence="1">The sequence shown here is derived from an EMBL/GenBank/DDBJ whole genome shotgun (WGS) entry which is preliminary data.</text>
</comment>
<gene>
    <name evidence="1" type="ORF">BJX66DRAFT_331543</name>
</gene>
<accession>A0ABR4GQN5</accession>
<evidence type="ECO:0000313" key="2">
    <source>
        <dbReference type="Proteomes" id="UP001610563"/>
    </source>
</evidence>
<keyword evidence="2" id="KW-1185">Reference proteome</keyword>
<reference evidence="1 2" key="1">
    <citation type="submission" date="2024-07" db="EMBL/GenBank/DDBJ databases">
        <title>Section-level genome sequencing and comparative genomics of Aspergillus sections Usti and Cavernicolus.</title>
        <authorList>
            <consortium name="Lawrence Berkeley National Laboratory"/>
            <person name="Nybo J.L."/>
            <person name="Vesth T.C."/>
            <person name="Theobald S."/>
            <person name="Frisvad J.C."/>
            <person name="Larsen T.O."/>
            <person name="Kjaerboelling I."/>
            <person name="Rothschild-Mancinelli K."/>
            <person name="Lyhne E.K."/>
            <person name="Kogle M.E."/>
            <person name="Barry K."/>
            <person name="Clum A."/>
            <person name="Na H."/>
            <person name="Ledsgaard L."/>
            <person name="Lin J."/>
            <person name="Lipzen A."/>
            <person name="Kuo A."/>
            <person name="Riley R."/>
            <person name="Mondo S."/>
            <person name="Labutti K."/>
            <person name="Haridas S."/>
            <person name="Pangalinan J."/>
            <person name="Salamov A.A."/>
            <person name="Simmons B.A."/>
            <person name="Magnuson J.K."/>
            <person name="Chen J."/>
            <person name="Drula E."/>
            <person name="Henrissat B."/>
            <person name="Wiebenga A."/>
            <person name="Lubbers R.J."/>
            <person name="Gomes A.C."/>
            <person name="Makela M.R."/>
            <person name="Stajich J."/>
            <person name="Grigoriev I.V."/>
            <person name="Mortensen U.H."/>
            <person name="De Vries R.P."/>
            <person name="Baker S.E."/>
            <person name="Andersen M.R."/>
        </authorList>
    </citation>
    <scope>NUCLEOTIDE SEQUENCE [LARGE SCALE GENOMIC DNA]</scope>
    <source>
        <strain evidence="1 2">CBS 209.92</strain>
    </source>
</reference>
<proteinExistence type="predicted"/>
<organism evidence="1 2">
    <name type="scientific">Aspergillus keveii</name>
    <dbReference type="NCBI Taxonomy" id="714993"/>
    <lineage>
        <taxon>Eukaryota</taxon>
        <taxon>Fungi</taxon>
        <taxon>Dikarya</taxon>
        <taxon>Ascomycota</taxon>
        <taxon>Pezizomycotina</taxon>
        <taxon>Eurotiomycetes</taxon>
        <taxon>Eurotiomycetidae</taxon>
        <taxon>Eurotiales</taxon>
        <taxon>Aspergillaceae</taxon>
        <taxon>Aspergillus</taxon>
        <taxon>Aspergillus subgen. Nidulantes</taxon>
    </lineage>
</organism>
<dbReference type="EMBL" id="JBFTWV010000001">
    <property type="protein sequence ID" value="KAL2801382.1"/>
    <property type="molecule type" value="Genomic_DNA"/>
</dbReference>
<dbReference type="Proteomes" id="UP001610563">
    <property type="component" value="Unassembled WGS sequence"/>
</dbReference>